<keyword evidence="1" id="KW-0614">Plasmid</keyword>
<dbReference type="AlphaFoldDB" id="G5IXH6"/>
<organism evidence="1 2">
    <name type="scientific">Borreliella burgdorferi (strain ATCC 35210 / DSM 4680 / CIP 102532 / B31)</name>
    <name type="common">Borrelia burgdorferi</name>
    <dbReference type="NCBI Taxonomy" id="224326"/>
    <lineage>
        <taxon>Bacteria</taxon>
        <taxon>Pseudomonadati</taxon>
        <taxon>Spirochaetota</taxon>
        <taxon>Spirochaetia</taxon>
        <taxon>Spirochaetales</taxon>
        <taxon>Borreliaceae</taxon>
        <taxon>Borreliella</taxon>
    </lineage>
</organism>
<evidence type="ECO:0000313" key="1">
    <source>
        <dbReference type="EMBL" id="AET25337.1"/>
    </source>
</evidence>
<dbReference type="Proteomes" id="UP000001807">
    <property type="component" value="Plasmid lp36"/>
</dbReference>
<protein>
    <submittedName>
        <fullName evidence="1">Uncharacterized protein</fullName>
    </submittedName>
</protein>
<reference evidence="1 2" key="1">
    <citation type="journal article" date="1997" name="Nature">
        <title>Genomic sequence of a Lyme disease spirochaete, Borrelia burgdorferi.</title>
        <authorList>
            <person name="Fraser C.M."/>
            <person name="Casjens S."/>
            <person name="Huang W.M."/>
            <person name="Sutton G.G."/>
            <person name="Clayton R."/>
            <person name="Lathigra R."/>
            <person name="White O."/>
            <person name="Ketchum K.A."/>
            <person name="Dodson R."/>
            <person name="Hickey E.K."/>
            <person name="Gwinn M."/>
            <person name="Dougherty B."/>
            <person name="Tomb J.F."/>
            <person name="Fleischmann R.D."/>
            <person name="Richardson D."/>
            <person name="Peterson J."/>
            <person name="Kerlavage A.R."/>
            <person name="Quackenbush J."/>
            <person name="Salzberg S."/>
            <person name="Hanson M."/>
            <person name="van Vugt R."/>
            <person name="Palmer N."/>
            <person name="Adams M.D."/>
            <person name="Gocayne J."/>
            <person name="Weidman J."/>
            <person name="Utterback T."/>
            <person name="Watthey L."/>
            <person name="McDonald L."/>
            <person name="Artiach P."/>
            <person name="Bowman C."/>
            <person name="Garland S."/>
            <person name="Fuji C."/>
            <person name="Cotton M.D."/>
            <person name="Horst K."/>
            <person name="Roberts K."/>
            <person name="Hatch B."/>
            <person name="Smith H.O."/>
            <person name="Venter J.C."/>
        </authorList>
    </citation>
    <scope>NUCLEOTIDE SEQUENCE [LARGE SCALE GENOMIC DNA]</scope>
    <source>
        <strain evidence="2">ATCC 35210 / DSM 4680 / CIP 102532 / B31</strain>
    </source>
</reference>
<dbReference type="HOGENOM" id="CLU_2913306_0_0_12"/>
<gene>
    <name evidence="1" type="ordered locus">BB_K0059</name>
</gene>
<proteinExistence type="predicted"/>
<dbReference type="KEGG" id="bbu:BB_K0059"/>
<evidence type="ECO:0000313" key="2">
    <source>
        <dbReference type="Proteomes" id="UP000001807"/>
    </source>
</evidence>
<keyword evidence="2" id="KW-1185">Reference proteome</keyword>
<accession>G5IXH6</accession>
<sequence length="61" mass="7155">MNKKSKDKNLSINVNKYNSKLIKLCDIFGISTCRFKSIDSELLFLNKDYRNGFLYLPMIAF</sequence>
<name>G5IXH6_BORBU</name>
<dbReference type="EnsemblBacteria" id="AET25337">
    <property type="protein sequence ID" value="AET25337"/>
    <property type="gene ID" value="BB_K0059"/>
</dbReference>
<geneLocation type="plasmid" evidence="1 2">
    <name>lp36</name>
</geneLocation>
<dbReference type="EMBL" id="AE000788">
    <property type="protein sequence ID" value="AET25337.1"/>
    <property type="molecule type" value="Genomic_DNA"/>
</dbReference>